<feature type="non-terminal residue" evidence="2">
    <location>
        <position position="148"/>
    </location>
</feature>
<reference evidence="2 3" key="1">
    <citation type="journal article" date="2013" name="Nature">
        <title>Insights into bilaterian evolution from three spiralian genomes.</title>
        <authorList>
            <person name="Simakov O."/>
            <person name="Marletaz F."/>
            <person name="Cho S.J."/>
            <person name="Edsinger-Gonzales E."/>
            <person name="Havlak P."/>
            <person name="Hellsten U."/>
            <person name="Kuo D.H."/>
            <person name="Larsson T."/>
            <person name="Lv J."/>
            <person name="Arendt D."/>
            <person name="Savage R."/>
            <person name="Osoegawa K."/>
            <person name="de Jong P."/>
            <person name="Grimwood J."/>
            <person name="Chapman J.A."/>
            <person name="Shapiro H."/>
            <person name="Aerts A."/>
            <person name="Otillar R.P."/>
            <person name="Terry A.Y."/>
            <person name="Boore J.L."/>
            <person name="Grigoriev I.V."/>
            <person name="Lindberg D.R."/>
            <person name="Seaver E.C."/>
            <person name="Weisblat D.A."/>
            <person name="Putnam N.H."/>
            <person name="Rokhsar D.S."/>
        </authorList>
    </citation>
    <scope>NUCLEOTIDE SEQUENCE [LARGE SCALE GENOMIC DNA]</scope>
</reference>
<dbReference type="GeneID" id="20253184"/>
<dbReference type="HOGENOM" id="CLU_038628_7_4_1"/>
<evidence type="ECO:0000313" key="3">
    <source>
        <dbReference type="Proteomes" id="UP000030746"/>
    </source>
</evidence>
<dbReference type="InterPro" id="IPR050373">
    <property type="entry name" value="Fibrinogen_C-term_domain"/>
</dbReference>
<evidence type="ECO:0000313" key="2">
    <source>
        <dbReference type="EMBL" id="ESO87024.1"/>
    </source>
</evidence>
<sequence>NGLMEIKCDFTSPGFTMILHRTTRCLSTDFNRTKHIYSSGFGQRFGNYWLGLQNIFELIQIEEHEYHIRAVKTTEEIEECTYSTFKIENASANYVIDLGTYKRPPGGLPLGDSMSLSNYNINGKPFSTYDRDFSGGCPADRKGGGWWY</sequence>
<dbReference type="PANTHER" id="PTHR19143">
    <property type="entry name" value="FIBRINOGEN/TENASCIN/ANGIOPOEITIN"/>
    <property type="match status" value="1"/>
</dbReference>
<dbReference type="InterPro" id="IPR002181">
    <property type="entry name" value="Fibrinogen_a/b/g_C_dom"/>
</dbReference>
<accession>V4BE05</accession>
<dbReference type="GO" id="GO:0005615">
    <property type="term" value="C:extracellular space"/>
    <property type="evidence" value="ECO:0007669"/>
    <property type="project" value="TreeGrafter"/>
</dbReference>
<dbReference type="InterPro" id="IPR014716">
    <property type="entry name" value="Fibrinogen_a/b/g_C_1"/>
</dbReference>
<feature type="domain" description="Fibrinogen C-terminal" evidence="1">
    <location>
        <begin position="1"/>
        <end position="148"/>
    </location>
</feature>
<proteinExistence type="predicted"/>
<dbReference type="SUPFAM" id="SSF56496">
    <property type="entry name" value="Fibrinogen C-terminal domain-like"/>
    <property type="match status" value="1"/>
</dbReference>
<dbReference type="OrthoDB" id="6081480at2759"/>
<keyword evidence="3" id="KW-1185">Reference proteome</keyword>
<dbReference type="EMBL" id="KB202953">
    <property type="protein sequence ID" value="ESO87024.1"/>
    <property type="molecule type" value="Genomic_DNA"/>
</dbReference>
<feature type="non-terminal residue" evidence="2">
    <location>
        <position position="1"/>
    </location>
</feature>
<evidence type="ECO:0000259" key="1">
    <source>
        <dbReference type="PROSITE" id="PS51406"/>
    </source>
</evidence>
<gene>
    <name evidence="2" type="ORF">LOTGIDRAFT_97780</name>
</gene>
<protein>
    <recommendedName>
        <fullName evidence="1">Fibrinogen C-terminal domain-containing protein</fullName>
    </recommendedName>
</protein>
<dbReference type="STRING" id="225164.V4BE05"/>
<dbReference type="CTD" id="20253184"/>
<dbReference type="Proteomes" id="UP000030746">
    <property type="component" value="Unassembled WGS sequence"/>
</dbReference>
<dbReference type="RefSeq" id="XP_009061979.1">
    <property type="nucleotide sequence ID" value="XM_009063731.1"/>
</dbReference>
<organism evidence="2 3">
    <name type="scientific">Lottia gigantea</name>
    <name type="common">Giant owl limpet</name>
    <dbReference type="NCBI Taxonomy" id="225164"/>
    <lineage>
        <taxon>Eukaryota</taxon>
        <taxon>Metazoa</taxon>
        <taxon>Spiralia</taxon>
        <taxon>Lophotrochozoa</taxon>
        <taxon>Mollusca</taxon>
        <taxon>Gastropoda</taxon>
        <taxon>Patellogastropoda</taxon>
        <taxon>Lottioidea</taxon>
        <taxon>Lottiidae</taxon>
        <taxon>Lottia</taxon>
    </lineage>
</organism>
<dbReference type="InterPro" id="IPR036056">
    <property type="entry name" value="Fibrinogen-like_C"/>
</dbReference>
<dbReference type="KEGG" id="lgi:LOTGIDRAFT_97780"/>
<dbReference type="PANTHER" id="PTHR19143:SF394">
    <property type="entry name" value="ANGIOPOIETIN-RELATED PROTEIN 3-LIKE"/>
    <property type="match status" value="1"/>
</dbReference>
<name>V4BE05_LOTGI</name>
<dbReference type="Pfam" id="PF00147">
    <property type="entry name" value="Fibrinogen_C"/>
    <property type="match status" value="1"/>
</dbReference>
<dbReference type="AlphaFoldDB" id="V4BE05"/>
<dbReference type="PROSITE" id="PS51406">
    <property type="entry name" value="FIBRINOGEN_C_2"/>
    <property type="match status" value="1"/>
</dbReference>
<dbReference type="Gene3D" id="3.90.215.10">
    <property type="entry name" value="Gamma Fibrinogen, chain A, domain 1"/>
    <property type="match status" value="1"/>
</dbReference>